<protein>
    <submittedName>
        <fullName evidence="2">Putative transcriptional regulator</fullName>
    </submittedName>
</protein>
<dbReference type="AlphaFoldDB" id="A0A7W9FAE2"/>
<sequence length="72" mass="8160">MRILVDANEAQVAALDELAKREQRPRAAVIRAAIDDYVARNGRKATLEESFGIWGKDGEDGLAYQERLRSEW</sequence>
<dbReference type="GO" id="GO:0006355">
    <property type="term" value="P:regulation of DNA-templated transcription"/>
    <property type="evidence" value="ECO:0007669"/>
    <property type="project" value="InterPro"/>
</dbReference>
<comment type="caution">
    <text evidence="2">The sequence shown here is derived from an EMBL/GenBank/DDBJ whole genome shotgun (WGS) entry which is preliminary data.</text>
</comment>
<evidence type="ECO:0000313" key="3">
    <source>
        <dbReference type="Proteomes" id="UP000527324"/>
    </source>
</evidence>
<organism evidence="2 3">
    <name type="scientific">Brevundimonas aurantiaca</name>
    <dbReference type="NCBI Taxonomy" id="74316"/>
    <lineage>
        <taxon>Bacteria</taxon>
        <taxon>Pseudomonadati</taxon>
        <taxon>Pseudomonadota</taxon>
        <taxon>Alphaproteobacteria</taxon>
        <taxon>Caulobacterales</taxon>
        <taxon>Caulobacteraceae</taxon>
        <taxon>Brevundimonas</taxon>
    </lineage>
</organism>
<dbReference type="InterPro" id="IPR013321">
    <property type="entry name" value="Arc_rbn_hlx_hlx"/>
</dbReference>
<evidence type="ECO:0000313" key="2">
    <source>
        <dbReference type="EMBL" id="MBB5739949.1"/>
    </source>
</evidence>
<dbReference type="Pfam" id="PF01402">
    <property type="entry name" value="RHH_1"/>
    <property type="match status" value="1"/>
</dbReference>
<reference evidence="2 3" key="1">
    <citation type="submission" date="2020-08" db="EMBL/GenBank/DDBJ databases">
        <title>Genomic Encyclopedia of Type Strains, Phase IV (KMG-IV): sequencing the most valuable type-strain genomes for metagenomic binning, comparative biology and taxonomic classification.</title>
        <authorList>
            <person name="Goeker M."/>
        </authorList>
    </citation>
    <scope>NUCLEOTIDE SEQUENCE [LARGE SCALE GENOMIC DNA]</scope>
    <source>
        <strain evidence="2 3">DSM 4731</strain>
    </source>
</reference>
<evidence type="ECO:0000259" key="1">
    <source>
        <dbReference type="Pfam" id="PF01402"/>
    </source>
</evidence>
<dbReference type="GeneID" id="88840445"/>
<keyword evidence="3" id="KW-1185">Reference proteome</keyword>
<dbReference type="EMBL" id="JACHOQ010000003">
    <property type="protein sequence ID" value="MBB5739949.1"/>
    <property type="molecule type" value="Genomic_DNA"/>
</dbReference>
<dbReference type="Proteomes" id="UP000527324">
    <property type="component" value="Unassembled WGS sequence"/>
</dbReference>
<accession>A0A7W9FAE2</accession>
<dbReference type="RefSeq" id="WP_183216326.1">
    <property type="nucleotide sequence ID" value="NZ_CAJFZW010000064.1"/>
</dbReference>
<dbReference type="Gene3D" id="1.10.1220.10">
    <property type="entry name" value="Met repressor-like"/>
    <property type="match status" value="1"/>
</dbReference>
<gene>
    <name evidence="2" type="ORF">GGQ93_001663</name>
</gene>
<dbReference type="InterPro" id="IPR002145">
    <property type="entry name" value="CopG"/>
</dbReference>
<feature type="domain" description="Ribbon-helix-helix protein CopG" evidence="1">
    <location>
        <begin position="3"/>
        <end position="40"/>
    </location>
</feature>
<name>A0A7W9FAE2_9CAUL</name>
<proteinExistence type="predicted"/>